<evidence type="ECO:0000313" key="3">
    <source>
        <dbReference type="EMBL" id="EKD30360.1"/>
    </source>
</evidence>
<protein>
    <recommendedName>
        <fullName evidence="2">WxL Interacting Protein peptidoglycan binding domain-containing protein</fullName>
    </recommendedName>
</protein>
<organism evidence="3">
    <name type="scientific">uncultured bacterium</name>
    <name type="common">gcode 4</name>
    <dbReference type="NCBI Taxonomy" id="1234023"/>
    <lineage>
        <taxon>Bacteria</taxon>
        <taxon>environmental samples</taxon>
    </lineage>
</organism>
<reference evidence="3" key="1">
    <citation type="journal article" date="2012" name="Science">
        <title>Fermentation, hydrogen, and sulfur metabolism in multiple uncultivated bacterial phyla.</title>
        <authorList>
            <person name="Wrighton K.C."/>
            <person name="Thomas B.C."/>
            <person name="Sharon I."/>
            <person name="Miller C.S."/>
            <person name="Castelle C.J."/>
            <person name="VerBerkmoes N.C."/>
            <person name="Wilkins M.J."/>
            <person name="Hettich R.L."/>
            <person name="Lipton M.S."/>
            <person name="Williams K.H."/>
            <person name="Long P.E."/>
            <person name="Banfield J.F."/>
        </authorList>
    </citation>
    <scope>NUCLEOTIDE SEQUENCE [LARGE SCALE GENOMIC DNA]</scope>
</reference>
<dbReference type="AlphaFoldDB" id="K1XJ16"/>
<keyword evidence="1" id="KW-1133">Transmembrane helix</keyword>
<keyword evidence="1" id="KW-0812">Transmembrane</keyword>
<dbReference type="InterPro" id="IPR010317">
    <property type="entry name" value="WxLIP_PGBD"/>
</dbReference>
<gene>
    <name evidence="3" type="ORF">ACD_78C00078G0002</name>
</gene>
<feature type="domain" description="WxL Interacting Protein peptidoglycan binding" evidence="2">
    <location>
        <begin position="92"/>
        <end position="191"/>
    </location>
</feature>
<dbReference type="Pfam" id="PF06030">
    <property type="entry name" value="WxLIP_PGBD"/>
    <property type="match status" value="1"/>
</dbReference>
<comment type="caution">
    <text evidence="3">The sequence shown here is derived from an EMBL/GenBank/DDBJ whole genome shotgun (WGS) entry which is preliminary data.</text>
</comment>
<name>K1XJ16_9BACT</name>
<accession>K1XJ16</accession>
<proteinExistence type="predicted"/>
<feature type="transmembrane region" description="Helical" evidence="1">
    <location>
        <begin position="411"/>
        <end position="434"/>
    </location>
</feature>
<evidence type="ECO:0000259" key="2">
    <source>
        <dbReference type="Pfam" id="PF06030"/>
    </source>
</evidence>
<sequence>MHFLVYCTIFVQVTPVRNFHTKIIILSYFWKNSVVIRLFSCISRENHYISTYLFHLFIFLMKSLRYLSALALFVCSISFAHANLSISPLKHELTVEAGKEKSEIIKVTNNSDTPITLYTSKEDFISGDDTGTPTFVKPQNQTSDEFSLSNWIQIENANITLAKKETREIRFIVKVPPKGEPGGHYGAIFFSPGAPSGVQVAVVQRLGVLILINVPGDIQIAGSLESFQIGKKLENTFSSTTDFNAFPILFETRFKNEGNTHLKPTGRIELIDERGDILKNVGKEAITSPAGAFIGEKMVDYIPVNDGLGNVLPKSERRFESVWEGFGYPELQPDGTKVVKFKDLTSYYADRAAEKRAFLQFWESIHTRTVDKIISANLVLTYEGKDKEKKEFRDSKKITVQYEEQYVGINYLVIIILLGLFSALGYYVFIAVPASKERLRKELMEAIDSKRKE</sequence>
<keyword evidence="1" id="KW-0472">Membrane</keyword>
<evidence type="ECO:0000256" key="1">
    <source>
        <dbReference type="SAM" id="Phobius"/>
    </source>
</evidence>
<dbReference type="EMBL" id="AMFJ01034078">
    <property type="protein sequence ID" value="EKD30360.1"/>
    <property type="molecule type" value="Genomic_DNA"/>
</dbReference>